<organism evidence="2">
    <name type="scientific">marine metagenome</name>
    <dbReference type="NCBI Taxonomy" id="408172"/>
    <lineage>
        <taxon>unclassified sequences</taxon>
        <taxon>metagenomes</taxon>
        <taxon>ecological metagenomes</taxon>
    </lineage>
</organism>
<gene>
    <name evidence="2" type="ORF">METZ01_LOCUS197299</name>
</gene>
<accession>A0A382E1W4</accession>
<dbReference type="Pfam" id="PF06452">
    <property type="entry name" value="CBM9_1"/>
    <property type="match status" value="1"/>
</dbReference>
<reference evidence="2" key="1">
    <citation type="submission" date="2018-05" db="EMBL/GenBank/DDBJ databases">
        <authorList>
            <person name="Lanie J.A."/>
            <person name="Ng W.-L."/>
            <person name="Kazmierczak K.M."/>
            <person name="Andrzejewski T.M."/>
            <person name="Davidsen T.M."/>
            <person name="Wayne K.J."/>
            <person name="Tettelin H."/>
            <person name="Glass J.I."/>
            <person name="Rusch D."/>
            <person name="Podicherti R."/>
            <person name="Tsui H.-C.T."/>
            <person name="Winkler M.E."/>
        </authorList>
    </citation>
    <scope>NUCLEOTIDE SEQUENCE</scope>
</reference>
<name>A0A382E1W4_9ZZZZ</name>
<dbReference type="AlphaFoldDB" id="A0A382E1W4"/>
<evidence type="ECO:0000259" key="1">
    <source>
        <dbReference type="Pfam" id="PF06452"/>
    </source>
</evidence>
<dbReference type="EMBL" id="UINC01042174">
    <property type="protein sequence ID" value="SVB44445.1"/>
    <property type="molecule type" value="Genomic_DNA"/>
</dbReference>
<dbReference type="Gene3D" id="2.60.40.1190">
    <property type="match status" value="1"/>
</dbReference>
<dbReference type="SUPFAM" id="SSF49344">
    <property type="entry name" value="CBD9-like"/>
    <property type="match status" value="1"/>
</dbReference>
<proteinExistence type="predicted"/>
<dbReference type="GO" id="GO:0004553">
    <property type="term" value="F:hydrolase activity, hydrolyzing O-glycosyl compounds"/>
    <property type="evidence" value="ECO:0007669"/>
    <property type="project" value="InterPro"/>
</dbReference>
<evidence type="ECO:0000313" key="2">
    <source>
        <dbReference type="EMBL" id="SVB44445.1"/>
    </source>
</evidence>
<dbReference type="GO" id="GO:0030246">
    <property type="term" value="F:carbohydrate binding"/>
    <property type="evidence" value="ECO:0007669"/>
    <property type="project" value="InterPro"/>
</dbReference>
<protein>
    <recommendedName>
        <fullName evidence="1">Carbohydrate-binding domain-containing protein</fullName>
    </recommendedName>
</protein>
<feature type="non-terminal residue" evidence="2">
    <location>
        <position position="289"/>
    </location>
</feature>
<dbReference type="InterPro" id="IPR010502">
    <property type="entry name" value="Carb-bd_dom_fam9"/>
</dbReference>
<feature type="domain" description="Carbohydrate-binding" evidence="1">
    <location>
        <begin position="96"/>
        <end position="237"/>
    </location>
</feature>
<dbReference type="GO" id="GO:0016052">
    <property type="term" value="P:carbohydrate catabolic process"/>
    <property type="evidence" value="ECO:0007669"/>
    <property type="project" value="InterPro"/>
</dbReference>
<sequence>MLDTLAARLALALTRLGTLFLSHDHAQYPVHQGRSTSVPAVGRGRQPGVKVLSLPRARRPHRLGWLASVLAGATLCSVLSAHGDLQAVPTHQAPTIDGDLSDAVWSAAPVCTTFTQREPIEGATPSQRTQIRVLFDDGYLYFAIRNHDTDPARMLATHMRRDDRLFEDDSIHIILDTYNNRRGGYHFGTNSLGAQQDALLLDEGRSRNEAWDAVWESRARRDSLGWSVEIAIPFGQLRYDEGGEGIWGINVGRRLPRDNEEVYLVPPPQSFGFGGGFRTSRLASLRGLT</sequence>
<dbReference type="CDD" id="cd09618">
    <property type="entry name" value="CBM9_like_2"/>
    <property type="match status" value="1"/>
</dbReference>